<sequence>MDNLKLSTGTQGFSGNRVARSTANGYNAVRHGRIGRLIINLLLRERQRLEAPLLYLCGFFESHRHECYESLQGIREEYRGRALLEHPRMAGLADLLVENPYVTVKAVEEKLEITNQGARNLIVKAASPEFGWLQEKGATGAGGRKIWVARDILDAMEAPSSYKP</sequence>
<dbReference type="OrthoDB" id="9813719at2"/>
<dbReference type="AlphaFoldDB" id="A0A5C5UIR4"/>
<name>A0A5C5UIR4_9CORY</name>
<protein>
    <submittedName>
        <fullName evidence="1">Uncharacterized protein</fullName>
    </submittedName>
</protein>
<reference evidence="1 2" key="1">
    <citation type="submission" date="2019-08" db="EMBL/GenBank/DDBJ databases">
        <authorList>
            <person name="Lei W."/>
        </authorList>
    </citation>
    <scope>NUCLEOTIDE SEQUENCE [LARGE SCALE GENOMIC DNA]</scope>
    <source>
        <strain evidence="1 2">CCUG 58627</strain>
    </source>
</reference>
<evidence type="ECO:0000313" key="2">
    <source>
        <dbReference type="Proteomes" id="UP000320791"/>
    </source>
</evidence>
<organism evidence="1 2">
    <name type="scientific">Corynebacterium canis</name>
    <dbReference type="NCBI Taxonomy" id="679663"/>
    <lineage>
        <taxon>Bacteria</taxon>
        <taxon>Bacillati</taxon>
        <taxon>Actinomycetota</taxon>
        <taxon>Actinomycetes</taxon>
        <taxon>Mycobacteriales</taxon>
        <taxon>Corynebacteriaceae</taxon>
        <taxon>Corynebacterium</taxon>
    </lineage>
</organism>
<accession>A0A5C5UIR4</accession>
<dbReference type="Proteomes" id="UP000320791">
    <property type="component" value="Unassembled WGS sequence"/>
</dbReference>
<evidence type="ECO:0000313" key="1">
    <source>
        <dbReference type="EMBL" id="TWT25689.1"/>
    </source>
</evidence>
<proteinExistence type="predicted"/>
<comment type="caution">
    <text evidence="1">The sequence shown here is derived from an EMBL/GenBank/DDBJ whole genome shotgun (WGS) entry which is preliminary data.</text>
</comment>
<keyword evidence="2" id="KW-1185">Reference proteome</keyword>
<gene>
    <name evidence="1" type="ORF">FRX94_06080</name>
</gene>
<dbReference type="EMBL" id="VOHM01000010">
    <property type="protein sequence ID" value="TWT25689.1"/>
    <property type="molecule type" value="Genomic_DNA"/>
</dbReference>
<dbReference type="RefSeq" id="WP_146324237.1">
    <property type="nucleotide sequence ID" value="NZ_BAABLR010000073.1"/>
</dbReference>